<evidence type="ECO:0000313" key="2">
    <source>
        <dbReference type="Proteomes" id="UP001163823"/>
    </source>
</evidence>
<accession>A0AAD7QFR9</accession>
<comment type="caution">
    <text evidence="1">The sequence shown here is derived from an EMBL/GenBank/DDBJ whole genome shotgun (WGS) entry which is preliminary data.</text>
</comment>
<dbReference type="EMBL" id="JARAOO010000001">
    <property type="protein sequence ID" value="KAJ7980689.1"/>
    <property type="molecule type" value="Genomic_DNA"/>
</dbReference>
<keyword evidence="2" id="KW-1185">Reference proteome</keyword>
<name>A0AAD7QFR9_QUISA</name>
<evidence type="ECO:0000313" key="1">
    <source>
        <dbReference type="EMBL" id="KAJ7980689.1"/>
    </source>
</evidence>
<dbReference type="AlphaFoldDB" id="A0AAD7QFR9"/>
<dbReference type="KEGG" id="qsa:O6P43_000067"/>
<gene>
    <name evidence="1" type="ORF">O6P43_000067</name>
</gene>
<reference evidence="1 2" key="1">
    <citation type="journal article" date="2023" name="Science">
        <title>Elucidation of the pathway for biosynthesis of saponin adjuvants from the soapbark tree.</title>
        <authorList>
            <person name="Reed J."/>
            <person name="Orme A."/>
            <person name="El-Demerdash A."/>
            <person name="Owen C."/>
            <person name="Martin L.B.B."/>
            <person name="Misra R.C."/>
            <person name="Kikuchi S."/>
            <person name="Rejzek M."/>
            <person name="Martin A.C."/>
            <person name="Harkess A."/>
            <person name="Leebens-Mack J."/>
            <person name="Louveau T."/>
            <person name="Stephenson M.J."/>
            <person name="Osbourn A."/>
        </authorList>
    </citation>
    <scope>NUCLEOTIDE SEQUENCE [LARGE SCALE GENOMIC DNA]</scope>
    <source>
        <strain evidence="1">S10</strain>
    </source>
</reference>
<proteinExistence type="predicted"/>
<organism evidence="1 2">
    <name type="scientific">Quillaja saponaria</name>
    <name type="common">Soap bark tree</name>
    <dbReference type="NCBI Taxonomy" id="32244"/>
    <lineage>
        <taxon>Eukaryota</taxon>
        <taxon>Viridiplantae</taxon>
        <taxon>Streptophyta</taxon>
        <taxon>Embryophyta</taxon>
        <taxon>Tracheophyta</taxon>
        <taxon>Spermatophyta</taxon>
        <taxon>Magnoliopsida</taxon>
        <taxon>eudicotyledons</taxon>
        <taxon>Gunneridae</taxon>
        <taxon>Pentapetalae</taxon>
        <taxon>rosids</taxon>
        <taxon>fabids</taxon>
        <taxon>Fabales</taxon>
        <taxon>Quillajaceae</taxon>
        <taxon>Quillaja</taxon>
    </lineage>
</organism>
<dbReference type="Proteomes" id="UP001163823">
    <property type="component" value="Chromosome 1"/>
</dbReference>
<protein>
    <submittedName>
        <fullName evidence="1">Uncharacterized protein</fullName>
    </submittedName>
</protein>
<sequence length="86" mass="9947">MRAELQEIFVLASYETKEGLPYIAEVESGNSTDKNPLCDHLLLRVEVKKCQNTLEVQNRSSLYWTRWIIVRALILRAQVQSIENLA</sequence>